<dbReference type="RefSeq" id="WP_096619431.1">
    <property type="nucleotide sequence ID" value="NZ_CP020660.1"/>
</dbReference>
<dbReference type="InterPro" id="IPR036849">
    <property type="entry name" value="Enolase-like_C_sf"/>
</dbReference>
<dbReference type="GO" id="GO:0043748">
    <property type="term" value="F:O-succinylbenzoate synthase activity"/>
    <property type="evidence" value="ECO:0007669"/>
    <property type="project" value="UniProtKB-EC"/>
</dbReference>
<dbReference type="NCBIfam" id="TIGR01927">
    <property type="entry name" value="menC_gam_Gplu"/>
    <property type="match status" value="1"/>
</dbReference>
<dbReference type="UniPathway" id="UPA01057">
    <property type="reaction ID" value="UER00165"/>
</dbReference>
<gene>
    <name evidence="4" type="primary">menC</name>
    <name evidence="7" type="ORF">BTN50_1458</name>
</gene>
<dbReference type="SUPFAM" id="SSF51604">
    <property type="entry name" value="Enolase C-terminal domain-like"/>
    <property type="match status" value="1"/>
</dbReference>
<feature type="active site" description="Proton donor" evidence="4">
    <location>
        <position position="135"/>
    </location>
</feature>
<feature type="binding site" evidence="4">
    <location>
        <position position="215"/>
    </location>
    <ligand>
        <name>Mg(2+)</name>
        <dbReference type="ChEBI" id="CHEBI:18420"/>
    </ligand>
</feature>
<dbReference type="SFLD" id="SFLDG00180">
    <property type="entry name" value="muconate_cycloisomerase"/>
    <property type="match status" value="1"/>
</dbReference>
<dbReference type="NCBIfam" id="NF003473">
    <property type="entry name" value="PRK05105.1"/>
    <property type="match status" value="1"/>
</dbReference>
<dbReference type="Proteomes" id="UP000218160">
    <property type="component" value="Chromosome 1"/>
</dbReference>
<dbReference type="Gene3D" id="3.20.20.120">
    <property type="entry name" value="Enolase-like C-terminal domain"/>
    <property type="match status" value="1"/>
</dbReference>
<sequence length="327" mass="35918">MKQAMLYRYKLPMDSGVILRNTRLVNRDGFIIELRDSDKIGRGEISPLPGCSLEVTDEAGAQAKTILASWLSGESIAWSSLYPSVAFGVSMALAELTNELPLTGNYLGALLCNSHPDDLMQVLAEMSGQKVAKIKVGLHEAIRDGMIVNMFLKAIPDLTLRLDANRQWTVAKAAQFAKHVNMECRSRIAFIEEPCQTIRDSLVFSQGSGIALAWDETLRDNGFFLKPYGVLKAIIIKPTLIGSLSEVKSLVTKAHEMGLDVVISSSLETSIGLNQLARLAQWLTPATIPGLDTINLFSTQLEIPWPNCTLPIMSLSDCNIVWQQSNL</sequence>
<dbReference type="SFLD" id="SFLDS00001">
    <property type="entry name" value="Enolase"/>
    <property type="match status" value="1"/>
</dbReference>
<feature type="binding site" evidence="4">
    <location>
        <position position="163"/>
    </location>
    <ligand>
        <name>Mg(2+)</name>
        <dbReference type="ChEBI" id="CHEBI:18420"/>
    </ligand>
</feature>
<protein>
    <recommendedName>
        <fullName evidence="4 5">o-succinylbenzoate synthase</fullName>
        <shortName evidence="4">OSB synthase</shortName>
        <shortName evidence="4">OSBS</shortName>
        <ecNumber evidence="4 5">4.2.1.113</ecNumber>
    </recommendedName>
    <alternativeName>
        <fullName evidence="4">4-(2'-carboxyphenyl)-4-oxybutyric acid synthase</fullName>
    </alternativeName>
    <alternativeName>
        <fullName evidence="4">o-succinylbenzoic acid synthase</fullName>
    </alternativeName>
</protein>
<dbReference type="SFLD" id="SFLDF00009">
    <property type="entry name" value="o-succinylbenzoate_synthase"/>
    <property type="match status" value="1"/>
</dbReference>
<dbReference type="Gene3D" id="3.30.390.10">
    <property type="entry name" value="Enolase-like, N-terminal domain"/>
    <property type="match status" value="1"/>
</dbReference>
<evidence type="ECO:0000259" key="6">
    <source>
        <dbReference type="SMART" id="SM00922"/>
    </source>
</evidence>
<organism evidence="7 8">
    <name type="scientific">Candidatus Enterovibrio altilux</name>
    <dbReference type="NCBI Taxonomy" id="1927128"/>
    <lineage>
        <taxon>Bacteria</taxon>
        <taxon>Pseudomonadati</taxon>
        <taxon>Pseudomonadota</taxon>
        <taxon>Gammaproteobacteria</taxon>
        <taxon>Vibrionales</taxon>
        <taxon>Vibrionaceae</taxon>
        <taxon>Enterovibrio</taxon>
    </lineage>
</organism>
<comment type="similarity">
    <text evidence="4">Belongs to the mandelate racemase/muconate lactonizing enzyme family. MenC type 1 subfamily.</text>
</comment>
<reference evidence="8" key="1">
    <citation type="submission" date="2017-04" db="EMBL/GenBank/DDBJ databases">
        <title>Genome evolution of the luminous symbionts of deep sea anglerfish.</title>
        <authorList>
            <person name="Hendry T.A."/>
        </authorList>
    </citation>
    <scope>NUCLEOTIDE SEQUENCE [LARGE SCALE GENOMIC DNA]</scope>
</reference>
<dbReference type="HAMAP" id="MF_00470">
    <property type="entry name" value="MenC_1"/>
    <property type="match status" value="1"/>
</dbReference>
<dbReference type="PANTHER" id="PTHR48073">
    <property type="entry name" value="O-SUCCINYLBENZOATE SYNTHASE-RELATED"/>
    <property type="match status" value="1"/>
</dbReference>
<dbReference type="Pfam" id="PF21508">
    <property type="entry name" value="MenC_N"/>
    <property type="match status" value="1"/>
</dbReference>
<dbReference type="GO" id="GO:0009234">
    <property type="term" value="P:menaquinone biosynthetic process"/>
    <property type="evidence" value="ECO:0007669"/>
    <property type="project" value="UniProtKB-UniRule"/>
</dbReference>
<dbReference type="EC" id="4.2.1.113" evidence="4 5"/>
<keyword evidence="3 4" id="KW-0456">Lyase</keyword>
<dbReference type="KEGG" id="elux:BTN50_1458"/>
<dbReference type="SUPFAM" id="SSF54826">
    <property type="entry name" value="Enolase N-terminal domain-like"/>
    <property type="match status" value="1"/>
</dbReference>
<comment type="pathway">
    <text evidence="4">Quinol/quinone metabolism; menaquinone biosynthesis.</text>
</comment>
<dbReference type="SMART" id="SM00922">
    <property type="entry name" value="MR_MLE"/>
    <property type="match status" value="1"/>
</dbReference>
<evidence type="ECO:0000313" key="8">
    <source>
        <dbReference type="Proteomes" id="UP000218160"/>
    </source>
</evidence>
<name>A0A291BAC7_9GAMM</name>
<comment type="cofactor">
    <cofactor evidence="4">
        <name>a divalent metal cation</name>
        <dbReference type="ChEBI" id="CHEBI:60240"/>
    </cofactor>
</comment>
<keyword evidence="4" id="KW-0474">Menaquinone biosynthesis</keyword>
<dbReference type="InterPro" id="IPR041338">
    <property type="entry name" value="OSBS_N"/>
</dbReference>
<dbReference type="PANTHER" id="PTHR48073:SF2">
    <property type="entry name" value="O-SUCCINYLBENZOATE SYNTHASE"/>
    <property type="match status" value="1"/>
</dbReference>
<feature type="active site" description="Proton acceptor" evidence="4">
    <location>
        <position position="237"/>
    </location>
</feature>
<comment type="function">
    <text evidence="4">Converts 2-succinyl-6-hydroxy-2,4-cyclohexadiene-1-carboxylate (SHCHC) to 2-succinylbenzoate (OSB).</text>
</comment>
<comment type="catalytic activity">
    <reaction evidence="4">
        <text>(1R,6R)-6-hydroxy-2-succinyl-cyclohexa-2,4-diene-1-carboxylate = 2-succinylbenzoate + H2O</text>
        <dbReference type="Rhea" id="RHEA:10196"/>
        <dbReference type="ChEBI" id="CHEBI:15377"/>
        <dbReference type="ChEBI" id="CHEBI:18325"/>
        <dbReference type="ChEBI" id="CHEBI:58689"/>
        <dbReference type="EC" id="4.2.1.113"/>
    </reaction>
</comment>
<dbReference type="InterPro" id="IPR013342">
    <property type="entry name" value="Mandelate_racemase_C"/>
</dbReference>
<evidence type="ECO:0000256" key="3">
    <source>
        <dbReference type="ARBA" id="ARBA00023239"/>
    </source>
</evidence>
<dbReference type="InterPro" id="IPR010196">
    <property type="entry name" value="OSB_synthase_MenC1"/>
</dbReference>
<keyword evidence="2 4" id="KW-0460">Magnesium</keyword>
<dbReference type="Pfam" id="PF13378">
    <property type="entry name" value="MR_MLE_C"/>
    <property type="match status" value="1"/>
</dbReference>
<dbReference type="InterPro" id="IPR029065">
    <property type="entry name" value="Enolase_C-like"/>
</dbReference>
<evidence type="ECO:0000256" key="5">
    <source>
        <dbReference type="NCBIfam" id="TIGR01927"/>
    </source>
</evidence>
<dbReference type="AlphaFoldDB" id="A0A291BAC7"/>
<evidence type="ECO:0000256" key="1">
    <source>
        <dbReference type="ARBA" id="ARBA00022723"/>
    </source>
</evidence>
<accession>A0A291BAC7</accession>
<dbReference type="CDD" id="cd03320">
    <property type="entry name" value="OSBS"/>
    <property type="match status" value="1"/>
</dbReference>
<keyword evidence="8" id="KW-1185">Reference proteome</keyword>
<keyword evidence="1 4" id="KW-0479">Metal-binding</keyword>
<feature type="binding site" evidence="4">
    <location>
        <position position="192"/>
    </location>
    <ligand>
        <name>Mg(2+)</name>
        <dbReference type="ChEBI" id="CHEBI:18420"/>
    </ligand>
</feature>
<comment type="pathway">
    <text evidence="4">Quinol/quinone metabolism; 1,4-dihydroxy-2-naphthoate biosynthesis; 1,4-dihydroxy-2-naphthoate from chorismate: step 4/7.</text>
</comment>
<evidence type="ECO:0000256" key="2">
    <source>
        <dbReference type="ARBA" id="ARBA00022842"/>
    </source>
</evidence>
<dbReference type="OrthoDB" id="3725747at2"/>
<proteinExistence type="inferred from homology"/>
<evidence type="ECO:0000256" key="4">
    <source>
        <dbReference type="HAMAP-Rule" id="MF_00470"/>
    </source>
</evidence>
<dbReference type="InterPro" id="IPR029017">
    <property type="entry name" value="Enolase-like_N"/>
</dbReference>
<dbReference type="GO" id="GO:0000287">
    <property type="term" value="F:magnesium ion binding"/>
    <property type="evidence" value="ECO:0007669"/>
    <property type="project" value="UniProtKB-UniRule"/>
</dbReference>
<dbReference type="UniPathway" id="UPA00079"/>
<feature type="domain" description="Mandelate racemase/muconate lactonizing enzyme C-terminal" evidence="6">
    <location>
        <begin position="116"/>
        <end position="211"/>
    </location>
</feature>
<evidence type="ECO:0000313" key="7">
    <source>
        <dbReference type="EMBL" id="ATF09934.1"/>
    </source>
</evidence>
<dbReference type="EMBL" id="CP020660">
    <property type="protein sequence ID" value="ATF09934.1"/>
    <property type="molecule type" value="Genomic_DNA"/>
</dbReference>